<dbReference type="SUPFAM" id="SSF51735">
    <property type="entry name" value="NAD(P)-binding Rossmann-fold domains"/>
    <property type="match status" value="4"/>
</dbReference>
<sequence>MCYNYFRSSLCGLSPTHLQMSGQRKVVCVTGGSGYIASWLVKLLLHRGYTVKATVRDLSDPKRTEHLLDLDGAKERLHLFKANLVEEGSFDPVVDGCESVFHVASPVFLGTNDPHADLIEPAVKGTENVLRSCARFPSVKRVILTSSMASVAFNGKPLTPDVVVDETWFSDFAFCVSNKLWYMASKTLAEETAWKFAKENGIDLVTINPGLVIGPLLQPTLNYLCRAVSGQHKWRSSRSTKIAKFVDVRDVAYAHIQALEIPSASGRYCLVGRVTHFSNAVKIAHELYPTLPLPEKCADDKASPLVYEVSKEKAKTLGLDYIPLEVSVKDTIEIATGTERMSRGGDGKVVCVTGGSGYIASWLVKLLLQRGYTVKTTMIQRKQSTCLHLTELRKDFICSRLIYGRRAFDPAVDGCEGVFHTASPISLSPTDNPQVDLIDPALKGTLNVLRSCAKVQSIRRVVLTSSIAACVYSGKPLDHDVAWYPLAKTLAEQAAWSFAKENATDLVVMNPSFVIGPLLQPTLNLTVEMILNLVNGAETYPNGYYSCMDVRDLANAHIQAFEIPSASGRYGLTAHLTTFSEILKIIHENYPTLRLPENRYRHGEDEQRRRREGGVCHRRVRGGDGKVVCVTGGSGYIASWLVKLLLQRGYTVKNSLSSWSLLFMGSYYFVTDDPKKTEHLLALDGAKERLHLFKADLLEEGAFDPVVDGCEGVFHTASPVSLSPTDDPQVDLIDPALKGTLNVLRSCAKVHSIRRVVLTSSLAACIYSGKPLNHDVVIDETWHSDPAICKELKAWYALSKTLAEEAAWSFAKENATDLVIMNPSFVIGPLLQPTLNLSVEMILNLVNGAETYPNAYYRCIDVRDVANAHIQAFEIPSASGRYGLTANVTAFSEVLKIIHENYPTLRLPEKSEESTYKPYQVSKEKAKTLGISFTPLDLTLVLIEFDENLLYISGVFWPTNFTRIFCKVIHSLECLLELLAPHINIFFEGISSLVSYRAVATGTERMNRGGDGKVVCVTGGSGYIASWLVKLLLQRGYTVKTTVRDPNDPKKTEHLLALDGAKERLHLFKADLLEEGAFDPAVDGCEGVFHTASPVSLSPTDNPQVDLIDPALKGTLNVLRSCAKVHSIRRVVLTSSLASCLYSGKPLNHDVVIDETWHSDPAICKELKAWYALSKTLAEEAAWSFAKENATDLVVMNPSFVIGPLLQPTLNLSVEMILNLVNGAETYPNAYYRCIDVRDVANAHIQAFEIPSASGKYALTAYVTTFSEVLKIIRENYPTLRLPEKSEESTYKPGQVSKEKAKTLGISFTPLDLTLVLIEFDENLLSISGFFWLKLKTLL</sequence>
<evidence type="ECO:0000259" key="4">
    <source>
        <dbReference type="Pfam" id="PF01370"/>
    </source>
</evidence>
<dbReference type="FunFam" id="3.40.50.720:FF:000085">
    <property type="entry name" value="Dihydroflavonol reductase"/>
    <property type="match status" value="4"/>
</dbReference>
<proteinExistence type="inferred from homology"/>
<dbReference type="Pfam" id="PF01370">
    <property type="entry name" value="Epimerase"/>
    <property type="match status" value="4"/>
</dbReference>
<keyword evidence="1" id="KW-0521">NADP</keyword>
<feature type="domain" description="NAD-dependent epimerase/dehydratase" evidence="4">
    <location>
        <begin position="1015"/>
        <end position="1253"/>
    </location>
</feature>
<accession>A0A6N2L2R9</accession>
<dbReference type="GO" id="GO:0016616">
    <property type="term" value="F:oxidoreductase activity, acting on the CH-OH group of donors, NAD or NADP as acceptor"/>
    <property type="evidence" value="ECO:0007669"/>
    <property type="project" value="TreeGrafter"/>
</dbReference>
<name>A0A6N2L2R9_SALVM</name>
<feature type="domain" description="NAD-dependent epimerase/dehydratase" evidence="4">
    <location>
        <begin position="350"/>
        <end position="566"/>
    </location>
</feature>
<organism evidence="5">
    <name type="scientific">Salix viminalis</name>
    <name type="common">Common osier</name>
    <name type="synonym">Basket willow</name>
    <dbReference type="NCBI Taxonomy" id="40686"/>
    <lineage>
        <taxon>Eukaryota</taxon>
        <taxon>Viridiplantae</taxon>
        <taxon>Streptophyta</taxon>
        <taxon>Embryophyta</taxon>
        <taxon>Tracheophyta</taxon>
        <taxon>Spermatophyta</taxon>
        <taxon>Magnoliopsida</taxon>
        <taxon>eudicotyledons</taxon>
        <taxon>Gunneridae</taxon>
        <taxon>Pentapetalae</taxon>
        <taxon>rosids</taxon>
        <taxon>fabids</taxon>
        <taxon>Malpighiales</taxon>
        <taxon>Salicaceae</taxon>
        <taxon>Saliceae</taxon>
        <taxon>Salix</taxon>
    </lineage>
</organism>
<comment type="similarity">
    <text evidence="3">Belongs to the NAD(P)-dependent epimerase/dehydratase family. Dihydroflavonol-4-reductase subfamily.</text>
</comment>
<dbReference type="CDD" id="cd08958">
    <property type="entry name" value="FR_SDR_e"/>
    <property type="match status" value="4"/>
</dbReference>
<feature type="domain" description="NAD-dependent epimerase/dehydratase" evidence="4">
    <location>
        <begin position="27"/>
        <end position="264"/>
    </location>
</feature>
<dbReference type="InterPro" id="IPR036291">
    <property type="entry name" value="NAD(P)-bd_dom_sf"/>
</dbReference>
<keyword evidence="2" id="KW-0560">Oxidoreductase</keyword>
<dbReference type="PANTHER" id="PTHR10366:SF849">
    <property type="entry name" value="NAD-DEPENDENT EPIMERASE_DEHYDRATASE DOMAIN-CONTAINING PROTEIN"/>
    <property type="match status" value="1"/>
</dbReference>
<gene>
    <name evidence="5" type="ORF">SVIM_LOCUS174352</name>
</gene>
<feature type="domain" description="NAD-dependent epimerase/dehydratase" evidence="4">
    <location>
        <begin position="628"/>
        <end position="878"/>
    </location>
</feature>
<evidence type="ECO:0000313" key="5">
    <source>
        <dbReference type="EMBL" id="VFU35235.1"/>
    </source>
</evidence>
<dbReference type="EMBL" id="CAADRP010001112">
    <property type="protein sequence ID" value="VFU35235.1"/>
    <property type="molecule type" value="Genomic_DNA"/>
</dbReference>
<dbReference type="InterPro" id="IPR050425">
    <property type="entry name" value="NAD(P)_dehydrat-like"/>
</dbReference>
<dbReference type="InterPro" id="IPR001509">
    <property type="entry name" value="Epimerase_deHydtase"/>
</dbReference>
<dbReference type="PANTHER" id="PTHR10366">
    <property type="entry name" value="NAD DEPENDENT EPIMERASE/DEHYDRATASE"/>
    <property type="match status" value="1"/>
</dbReference>
<protein>
    <recommendedName>
        <fullName evidence="4">NAD-dependent epimerase/dehydratase domain-containing protein</fullName>
    </recommendedName>
</protein>
<evidence type="ECO:0000256" key="2">
    <source>
        <dbReference type="ARBA" id="ARBA00023002"/>
    </source>
</evidence>
<reference evidence="5" key="1">
    <citation type="submission" date="2019-03" db="EMBL/GenBank/DDBJ databases">
        <authorList>
            <person name="Mank J."/>
            <person name="Almeida P."/>
        </authorList>
    </citation>
    <scope>NUCLEOTIDE SEQUENCE</scope>
    <source>
        <strain evidence="5">78183</strain>
    </source>
</reference>
<evidence type="ECO:0000256" key="3">
    <source>
        <dbReference type="ARBA" id="ARBA00023445"/>
    </source>
</evidence>
<evidence type="ECO:0000256" key="1">
    <source>
        <dbReference type="ARBA" id="ARBA00022857"/>
    </source>
</evidence>
<dbReference type="Gene3D" id="3.40.50.720">
    <property type="entry name" value="NAD(P)-binding Rossmann-like Domain"/>
    <property type="match status" value="4"/>
</dbReference>